<dbReference type="PANTHER" id="PTHR48070:SF6">
    <property type="entry name" value="ESTERASE OVCA2"/>
    <property type="match status" value="1"/>
</dbReference>
<protein>
    <recommendedName>
        <fullName evidence="2">Serine hydrolase domain-containing protein</fullName>
    </recommendedName>
</protein>
<dbReference type="RefSeq" id="XP_059602561.1">
    <property type="nucleotide sequence ID" value="XM_059744697.1"/>
</dbReference>
<reference evidence="3" key="2">
    <citation type="submission" date="2025-08" db="UniProtKB">
        <authorList>
            <consortium name="RefSeq"/>
        </authorList>
    </citation>
    <scope>IDENTIFICATION</scope>
</reference>
<dbReference type="GO" id="GO:0016787">
    <property type="term" value="F:hydrolase activity"/>
    <property type="evidence" value="ECO:0007669"/>
    <property type="project" value="UniProtKB-KW"/>
</dbReference>
<proteinExistence type="predicted"/>
<dbReference type="Pfam" id="PF03959">
    <property type="entry name" value="FSH1"/>
    <property type="match status" value="1"/>
</dbReference>
<evidence type="ECO:0000313" key="3">
    <source>
        <dbReference type="RefSeq" id="XP_059602561.1"/>
    </source>
</evidence>
<evidence type="ECO:0000259" key="2">
    <source>
        <dbReference type="Pfam" id="PF03959"/>
    </source>
</evidence>
<dbReference type="PANTHER" id="PTHR48070">
    <property type="entry name" value="ESTERASE OVCA2"/>
    <property type="match status" value="1"/>
</dbReference>
<dbReference type="InterPro" id="IPR050593">
    <property type="entry name" value="LovG"/>
</dbReference>
<gene>
    <name evidence="3" type="ORF">An15g05220</name>
</gene>
<sequence>MKILVMHGKLRISQRNLVPDLMVTGAQQAPALGPDSIENLYPTGSFECASEDCLINNSENCRKYCWWGADNVDGVYPRLRDGIEAVLSTIEDLGLFVGIVGFSQGGAMAGMAEGGMPYPDASTSLKHPPLKFIVWFSGYASSHPMYRGFYEHNIVTSSLHVLECSDPEVSKEASWRLVESCRSCVGSEPVVVWHPGGHFVPKSERELEPVAKFIASKAY</sequence>
<feature type="domain" description="Serine hydrolase" evidence="2">
    <location>
        <begin position="31"/>
        <end position="208"/>
    </location>
</feature>
<keyword evidence="1" id="KW-0378">Hydrolase</keyword>
<evidence type="ECO:0000256" key="1">
    <source>
        <dbReference type="ARBA" id="ARBA00022801"/>
    </source>
</evidence>
<name>A0AAJ8BU22_ASPNG</name>
<dbReference type="Gene3D" id="3.40.50.1820">
    <property type="entry name" value="alpha/beta hydrolase"/>
    <property type="match status" value="1"/>
</dbReference>
<dbReference type="KEGG" id="ang:An15g05220"/>
<dbReference type="SUPFAM" id="SSF53474">
    <property type="entry name" value="alpha/beta-Hydrolases"/>
    <property type="match status" value="1"/>
</dbReference>
<dbReference type="InterPro" id="IPR005645">
    <property type="entry name" value="FSH-like_dom"/>
</dbReference>
<dbReference type="GeneID" id="84593212"/>
<reference evidence="3" key="1">
    <citation type="submission" date="2025-02" db="EMBL/GenBank/DDBJ databases">
        <authorList>
            <consortium name="NCBI Genome Project"/>
        </authorList>
    </citation>
    <scope>NUCLEOTIDE SEQUENCE</scope>
</reference>
<dbReference type="VEuPathDB" id="FungiDB:An15g05220"/>
<dbReference type="AlphaFoldDB" id="A0AAJ8BU22"/>
<accession>A0AAJ8BU22</accession>
<organism evidence="3">
    <name type="scientific">Aspergillus niger</name>
    <dbReference type="NCBI Taxonomy" id="5061"/>
    <lineage>
        <taxon>Eukaryota</taxon>
        <taxon>Fungi</taxon>
        <taxon>Dikarya</taxon>
        <taxon>Ascomycota</taxon>
        <taxon>Pezizomycotina</taxon>
        <taxon>Eurotiomycetes</taxon>
        <taxon>Eurotiomycetidae</taxon>
        <taxon>Eurotiales</taxon>
        <taxon>Aspergillaceae</taxon>
        <taxon>Aspergillus</taxon>
        <taxon>Aspergillus subgen. Circumdati</taxon>
    </lineage>
</organism>
<dbReference type="InterPro" id="IPR029058">
    <property type="entry name" value="AB_hydrolase_fold"/>
</dbReference>